<evidence type="ECO:0000313" key="3">
    <source>
        <dbReference type="Proteomes" id="UP000053259"/>
    </source>
</evidence>
<feature type="region of interest" description="Disordered" evidence="1">
    <location>
        <begin position="150"/>
        <end position="237"/>
    </location>
</feature>
<reference evidence="2 3" key="1">
    <citation type="submission" date="2015-01" db="EMBL/GenBank/DDBJ databases">
        <title>The Genome Sequence of Ochroconis gallopava CBS43764.</title>
        <authorList>
            <consortium name="The Broad Institute Genomics Platform"/>
            <person name="Cuomo C."/>
            <person name="de Hoog S."/>
            <person name="Gorbushina A."/>
            <person name="Stielow B."/>
            <person name="Teixiera M."/>
            <person name="Abouelleil A."/>
            <person name="Chapman S.B."/>
            <person name="Priest M."/>
            <person name="Young S.K."/>
            <person name="Wortman J."/>
            <person name="Nusbaum C."/>
            <person name="Birren B."/>
        </authorList>
    </citation>
    <scope>NUCLEOTIDE SEQUENCE [LARGE SCALE GENOMIC DNA]</scope>
    <source>
        <strain evidence="2 3">CBS 43764</strain>
    </source>
</reference>
<feature type="region of interest" description="Disordered" evidence="1">
    <location>
        <begin position="81"/>
        <end position="108"/>
    </location>
</feature>
<gene>
    <name evidence="2" type="ORF">PV09_09601</name>
</gene>
<name>A0A0D2AI66_9PEZI</name>
<accession>A0A0D2AI66</accession>
<organism evidence="2 3">
    <name type="scientific">Verruconis gallopava</name>
    <dbReference type="NCBI Taxonomy" id="253628"/>
    <lineage>
        <taxon>Eukaryota</taxon>
        <taxon>Fungi</taxon>
        <taxon>Dikarya</taxon>
        <taxon>Ascomycota</taxon>
        <taxon>Pezizomycotina</taxon>
        <taxon>Dothideomycetes</taxon>
        <taxon>Pleosporomycetidae</taxon>
        <taxon>Venturiales</taxon>
        <taxon>Sympoventuriaceae</taxon>
        <taxon>Verruconis</taxon>
    </lineage>
</organism>
<protein>
    <recommendedName>
        <fullName evidence="4">NYN domain-containing protein</fullName>
    </recommendedName>
</protein>
<dbReference type="EMBL" id="KN847619">
    <property type="protein sequence ID" value="KIV98608.1"/>
    <property type="molecule type" value="Genomic_DNA"/>
</dbReference>
<dbReference type="HOGENOM" id="CLU_023133_1_0_1"/>
<dbReference type="InParanoid" id="A0A0D2AI66"/>
<feature type="compositionally biased region" description="Basic residues" evidence="1">
    <location>
        <begin position="163"/>
        <end position="175"/>
    </location>
</feature>
<dbReference type="VEuPathDB" id="FungiDB:PV09_09601"/>
<feature type="region of interest" description="Disordered" evidence="1">
    <location>
        <begin position="484"/>
        <end position="514"/>
    </location>
</feature>
<dbReference type="AlphaFoldDB" id="A0A0D2AI66"/>
<dbReference type="RefSeq" id="XP_016208478.1">
    <property type="nucleotide sequence ID" value="XM_016363692.1"/>
</dbReference>
<dbReference type="GeneID" id="27317574"/>
<feature type="region of interest" description="Disordered" evidence="1">
    <location>
        <begin position="250"/>
        <end position="277"/>
    </location>
</feature>
<keyword evidence="3" id="KW-1185">Reference proteome</keyword>
<dbReference type="Proteomes" id="UP000053259">
    <property type="component" value="Unassembled WGS sequence"/>
</dbReference>
<dbReference type="STRING" id="253628.A0A0D2AI66"/>
<proteinExistence type="predicted"/>
<evidence type="ECO:0000256" key="1">
    <source>
        <dbReference type="SAM" id="MobiDB-lite"/>
    </source>
</evidence>
<dbReference type="OrthoDB" id="5590473at2759"/>
<evidence type="ECO:0008006" key="4">
    <source>
        <dbReference type="Google" id="ProtNLM"/>
    </source>
</evidence>
<sequence>MPSQPRPSPWDFSDAVQLLHSTSLDKHHLPAVREHAKLDTSPKPKLSGLGDFSRLWEAIGITSAVEGNERHPILPEDAASGADAVLDPNHPPAPPLRDDTYASDGGCYSARKSVTWKDELDYMDSTDIATTPTSDDDRVHTLGSSFVVSNLQDQQDPVGARKEAKRAKRQRQKQRKLLEQVNQQKARARKVASDIESESEIRDRTRQTPASKASKHPKSTIVDQSVRNKAMSRGSPKTKICRNAENVLHAEAANASSPERHRRTRSKDTTQKGETLATPKRVALSNHLLPSALPQHSAKLRPAQELSQSLQAQFENNIPTQIPMMATPMRKRAQAPFQILEKEERDLQLFLRLVHEFPDDKKWLTQPVLMADHNSSPSGIHVFVDFSNIWIGFMDHLKQMQMQMHHCIPHQNISFDALVLLLERRRPVAKRVLAGSYPLMPAMELAKQIGYETLILEKVFKSREPNERQRRMLALQSRNSFAALGTQSGTNGSSQVSMLSTTPPTASTGPVQAFSPSPASEKWVEQGVDEILHLRILESIVDTDIPSRMVVATGDAAKAEYSEGFMKMIVRALKKGWFVELVAFSKSISSEYLKKSFKDQWKDQFQVIVLDKWAQFLLDT</sequence>
<dbReference type="CDD" id="cd18724">
    <property type="entry name" value="PIN_LabA-like"/>
    <property type="match status" value="1"/>
</dbReference>
<evidence type="ECO:0000313" key="2">
    <source>
        <dbReference type="EMBL" id="KIV98608.1"/>
    </source>
</evidence>